<dbReference type="PANTHER" id="PTHR43528:SF7">
    <property type="entry name" value="MFS TRANSPORTER"/>
    <property type="match status" value="1"/>
</dbReference>
<dbReference type="GO" id="GO:0015293">
    <property type="term" value="F:symporter activity"/>
    <property type="evidence" value="ECO:0007669"/>
    <property type="project" value="UniProtKB-KW"/>
</dbReference>
<dbReference type="InterPro" id="IPR036259">
    <property type="entry name" value="MFS_trans_sf"/>
</dbReference>
<evidence type="ECO:0000256" key="4">
    <source>
        <dbReference type="ARBA" id="ARBA00022692"/>
    </source>
</evidence>
<keyword evidence="3" id="KW-1003">Cell membrane</keyword>
<geneLocation type="plasmid" evidence="10 11">
    <name>pPO70-1</name>
</geneLocation>
<feature type="transmembrane region" description="Helical" evidence="8">
    <location>
        <begin position="237"/>
        <end position="262"/>
    </location>
</feature>
<evidence type="ECO:0000256" key="3">
    <source>
        <dbReference type="ARBA" id="ARBA00022475"/>
    </source>
</evidence>
<feature type="domain" description="Major facilitator superfamily (MFS) profile" evidence="9">
    <location>
        <begin position="1"/>
        <end position="384"/>
    </location>
</feature>
<keyword evidence="6 8" id="KW-1133">Transmembrane helix</keyword>
<dbReference type="InterPro" id="IPR011701">
    <property type="entry name" value="MFS"/>
</dbReference>
<dbReference type="Gene3D" id="1.20.1250.20">
    <property type="entry name" value="MFS general substrate transporter like domains"/>
    <property type="match status" value="2"/>
</dbReference>
<dbReference type="Pfam" id="PF07690">
    <property type="entry name" value="MFS_1"/>
    <property type="match status" value="1"/>
</dbReference>
<feature type="transmembrane region" description="Helical" evidence="8">
    <location>
        <begin position="338"/>
        <end position="355"/>
    </location>
</feature>
<dbReference type="PROSITE" id="PS50850">
    <property type="entry name" value="MFS"/>
    <property type="match status" value="1"/>
</dbReference>
<feature type="transmembrane region" description="Helical" evidence="8">
    <location>
        <begin position="20"/>
        <end position="40"/>
    </location>
</feature>
<dbReference type="GO" id="GO:0005886">
    <property type="term" value="C:plasma membrane"/>
    <property type="evidence" value="ECO:0007669"/>
    <property type="project" value="UniProtKB-SubCell"/>
</dbReference>
<proteinExistence type="predicted"/>
<evidence type="ECO:0000313" key="11">
    <source>
        <dbReference type="Proteomes" id="UP000035050"/>
    </source>
</evidence>
<evidence type="ECO:0000256" key="2">
    <source>
        <dbReference type="ARBA" id="ARBA00022448"/>
    </source>
</evidence>
<evidence type="ECO:0000256" key="8">
    <source>
        <dbReference type="SAM" id="Phobius"/>
    </source>
</evidence>
<dbReference type="AlphaFoldDB" id="A0A192B0Y5"/>
<keyword evidence="10" id="KW-0614">Plasmid</keyword>
<sequence length="410" mass="43029">MGTLFFPATTPDWLRQLQSFGIFAAGYLTRPLGGVAIAYFGDLFGRRRTFMFSLGLMALPTLAIGLLPTYEQIGLPAPVLLLLFRLIQGAAVGGEMPGAWVFVAEHVPDARVGRACGIVGAGACAGLLLGSIVALTVHRCLPPHEVLRYGWRLPFLLGGMLGIATVSQRRKLHETPVFQALQRRTHPTRGTPLKVLARHHRGNVLRLMSLSAVVATTFVVVMLMTPTLLQSHYSLPAAAVFAAHFAAIVALVVGCVAAGILVDGIGPRITLSGGFLLLAAGNYGLHVIAAHHPAWLLALYLLTGFALGTVGAMGAVFIRAFPAPVRCTGVSFSYNLPYAILGGVTPLLASLFSAFTPLGPAHYVAAACALGILVAQSPAINKTSAAPHLALVSHTGPPPRLDAPPPPPRT</sequence>
<dbReference type="KEGG" id="pox:MB84_28625"/>
<keyword evidence="11" id="KW-1185">Reference proteome</keyword>
<feature type="transmembrane region" description="Helical" evidence="8">
    <location>
        <begin position="269"/>
        <end position="289"/>
    </location>
</feature>
<dbReference type="EMBL" id="CP011518">
    <property type="protein sequence ID" value="ANJ86744.1"/>
    <property type="molecule type" value="Genomic_DNA"/>
</dbReference>
<evidence type="ECO:0000259" key="9">
    <source>
        <dbReference type="PROSITE" id="PS50850"/>
    </source>
</evidence>
<evidence type="ECO:0000256" key="5">
    <source>
        <dbReference type="ARBA" id="ARBA00022847"/>
    </source>
</evidence>
<keyword evidence="5" id="KW-0769">Symport</keyword>
<accession>A0A192B0Y5</accession>
<evidence type="ECO:0000256" key="7">
    <source>
        <dbReference type="ARBA" id="ARBA00023136"/>
    </source>
</evidence>
<dbReference type="InterPro" id="IPR051084">
    <property type="entry name" value="H+-coupled_symporters"/>
</dbReference>
<comment type="subcellular location">
    <subcellularLocation>
        <location evidence="1">Cell membrane</location>
        <topology evidence="1">Multi-pass membrane protein</topology>
    </subcellularLocation>
</comment>
<feature type="transmembrane region" description="Helical" evidence="8">
    <location>
        <begin position="149"/>
        <end position="166"/>
    </location>
</feature>
<evidence type="ECO:0000313" key="10">
    <source>
        <dbReference type="EMBL" id="ANJ86744.1"/>
    </source>
</evidence>
<keyword evidence="7 8" id="KW-0472">Membrane</keyword>
<feature type="transmembrane region" description="Helical" evidence="8">
    <location>
        <begin position="361"/>
        <end position="380"/>
    </location>
</feature>
<keyword evidence="2" id="KW-0813">Transport</keyword>
<feature type="transmembrane region" description="Helical" evidence="8">
    <location>
        <begin position="295"/>
        <end position="318"/>
    </location>
</feature>
<evidence type="ECO:0000256" key="6">
    <source>
        <dbReference type="ARBA" id="ARBA00022989"/>
    </source>
</evidence>
<evidence type="ECO:0000256" key="1">
    <source>
        <dbReference type="ARBA" id="ARBA00004651"/>
    </source>
</evidence>
<gene>
    <name evidence="10" type="ORF">MB84_28625</name>
</gene>
<name>A0A192B0Y5_9BURK</name>
<feature type="transmembrane region" description="Helical" evidence="8">
    <location>
        <begin position="204"/>
        <end position="225"/>
    </location>
</feature>
<protein>
    <recommendedName>
        <fullName evidence="9">Major facilitator superfamily (MFS) profile domain-containing protein</fullName>
    </recommendedName>
</protein>
<organism evidence="10 11">
    <name type="scientific">Pandoraea oxalativorans</name>
    <dbReference type="NCBI Taxonomy" id="573737"/>
    <lineage>
        <taxon>Bacteria</taxon>
        <taxon>Pseudomonadati</taxon>
        <taxon>Pseudomonadota</taxon>
        <taxon>Betaproteobacteria</taxon>
        <taxon>Burkholderiales</taxon>
        <taxon>Burkholderiaceae</taxon>
        <taxon>Pandoraea</taxon>
    </lineage>
</organism>
<keyword evidence="4 8" id="KW-0812">Transmembrane</keyword>
<feature type="transmembrane region" description="Helical" evidence="8">
    <location>
        <begin position="82"/>
        <end position="103"/>
    </location>
</feature>
<dbReference type="PANTHER" id="PTHR43528">
    <property type="entry name" value="ALPHA-KETOGLUTARATE PERMEASE"/>
    <property type="match status" value="1"/>
</dbReference>
<reference evidence="10" key="1">
    <citation type="submission" date="2016-06" db="EMBL/GenBank/DDBJ databases">
        <title>Pandoraea oxalativorans DSM 23570 Genome Sequencing.</title>
        <authorList>
            <person name="Ee R."/>
            <person name="Lim Y.-L."/>
            <person name="Yong D."/>
            <person name="Yin W.-F."/>
            <person name="Chan K.-G."/>
        </authorList>
    </citation>
    <scope>NUCLEOTIDE SEQUENCE</scope>
    <source>
        <strain evidence="10">DSM 23570</strain>
        <plasmid evidence="10">pPO70-1</plasmid>
    </source>
</reference>
<dbReference type="SUPFAM" id="SSF103473">
    <property type="entry name" value="MFS general substrate transporter"/>
    <property type="match status" value="1"/>
</dbReference>
<feature type="transmembrane region" description="Helical" evidence="8">
    <location>
        <begin position="52"/>
        <end position="70"/>
    </location>
</feature>
<dbReference type="Proteomes" id="UP000035050">
    <property type="component" value="Plasmid pPO70-1"/>
</dbReference>
<dbReference type="InterPro" id="IPR020846">
    <property type="entry name" value="MFS_dom"/>
</dbReference>
<feature type="transmembrane region" description="Helical" evidence="8">
    <location>
        <begin position="115"/>
        <end position="137"/>
    </location>
</feature>